<dbReference type="AlphaFoldDB" id="A0A929MYB5"/>
<sequence>MAMNIRERIDSLLPATVTSSELVSDTVPVIHAGTMGLQIWGAFVGQSAGEAMWDEMDPQDLAVRLKAFEMNRLLAMDGGPGWLHLDFTNGWIRVVANTWEPWSIILPGIWWTDDICSSPSRTPGAG</sequence>
<name>A0A929MYB5_9ACTO</name>
<gene>
    <name evidence="1" type="ORF">HXK03_01200</name>
</gene>
<proteinExistence type="predicted"/>
<organism evidence="1 2">
    <name type="scientific">Schaalia georgiae</name>
    <dbReference type="NCBI Taxonomy" id="52768"/>
    <lineage>
        <taxon>Bacteria</taxon>
        <taxon>Bacillati</taxon>
        <taxon>Actinomycetota</taxon>
        <taxon>Actinomycetes</taxon>
        <taxon>Actinomycetales</taxon>
        <taxon>Actinomycetaceae</taxon>
        <taxon>Schaalia</taxon>
    </lineage>
</organism>
<protein>
    <submittedName>
        <fullName evidence="1">Uncharacterized protein</fullName>
    </submittedName>
</protein>
<comment type="caution">
    <text evidence="1">The sequence shown here is derived from an EMBL/GenBank/DDBJ whole genome shotgun (WGS) entry which is preliminary data.</text>
</comment>
<evidence type="ECO:0000313" key="2">
    <source>
        <dbReference type="Proteomes" id="UP000718630"/>
    </source>
</evidence>
<dbReference type="Proteomes" id="UP000718630">
    <property type="component" value="Unassembled WGS sequence"/>
</dbReference>
<dbReference type="EMBL" id="JABZFZ010000031">
    <property type="protein sequence ID" value="MBF0939482.1"/>
    <property type="molecule type" value="Genomic_DNA"/>
</dbReference>
<accession>A0A929MYB5</accession>
<reference evidence="1" key="1">
    <citation type="submission" date="2020-04" db="EMBL/GenBank/DDBJ databases">
        <title>Deep metagenomics examines the oral microbiome during advanced dental caries in children, revealing novel taxa and co-occurrences with host molecules.</title>
        <authorList>
            <person name="Baker J.L."/>
            <person name="Morton J.T."/>
            <person name="Dinis M."/>
            <person name="Alvarez R."/>
            <person name="Tran N.C."/>
            <person name="Knight R."/>
            <person name="Edlund A."/>
        </authorList>
    </citation>
    <scope>NUCLEOTIDE SEQUENCE</scope>
    <source>
        <strain evidence="1">JCVI_32_bin.64</strain>
    </source>
</reference>
<evidence type="ECO:0000313" key="1">
    <source>
        <dbReference type="EMBL" id="MBF0939482.1"/>
    </source>
</evidence>